<gene>
    <name evidence="1" type="primary">Necator_chrV.g20016</name>
    <name evidence="1" type="ORF">RB195_015224</name>
</gene>
<evidence type="ECO:0008006" key="3">
    <source>
        <dbReference type="Google" id="ProtNLM"/>
    </source>
</evidence>
<protein>
    <recommendedName>
        <fullName evidence="3">Phlebovirus glycoprotein G2 fusion domain-containing protein</fullName>
    </recommendedName>
</protein>
<proteinExistence type="predicted"/>
<name>A0ABR1E684_NECAM</name>
<keyword evidence="2" id="KW-1185">Reference proteome</keyword>
<dbReference type="Proteomes" id="UP001303046">
    <property type="component" value="Unassembled WGS sequence"/>
</dbReference>
<dbReference type="EMBL" id="JAVFWL010000005">
    <property type="protein sequence ID" value="KAK6757271.1"/>
    <property type="molecule type" value="Genomic_DNA"/>
</dbReference>
<evidence type="ECO:0000313" key="2">
    <source>
        <dbReference type="Proteomes" id="UP001303046"/>
    </source>
</evidence>
<evidence type="ECO:0000313" key="1">
    <source>
        <dbReference type="EMBL" id="KAK6757271.1"/>
    </source>
</evidence>
<sequence>METVSDNICNARTVSTDADLHALSCRAYQISRDCSAGDHRKGDVRQMNDGTLIIREEEVTLRNVGGVSFVVHLSVINVVDSREILPPHLAILRLRPLRQKPISISS</sequence>
<comment type="caution">
    <text evidence="1">The sequence shown here is derived from an EMBL/GenBank/DDBJ whole genome shotgun (WGS) entry which is preliminary data.</text>
</comment>
<organism evidence="1 2">
    <name type="scientific">Necator americanus</name>
    <name type="common">Human hookworm</name>
    <dbReference type="NCBI Taxonomy" id="51031"/>
    <lineage>
        <taxon>Eukaryota</taxon>
        <taxon>Metazoa</taxon>
        <taxon>Ecdysozoa</taxon>
        <taxon>Nematoda</taxon>
        <taxon>Chromadorea</taxon>
        <taxon>Rhabditida</taxon>
        <taxon>Rhabditina</taxon>
        <taxon>Rhabditomorpha</taxon>
        <taxon>Strongyloidea</taxon>
        <taxon>Ancylostomatidae</taxon>
        <taxon>Bunostominae</taxon>
        <taxon>Necator</taxon>
    </lineage>
</organism>
<reference evidence="1 2" key="1">
    <citation type="submission" date="2023-08" db="EMBL/GenBank/DDBJ databases">
        <title>A Necator americanus chromosomal reference genome.</title>
        <authorList>
            <person name="Ilik V."/>
            <person name="Petrzelkova K.J."/>
            <person name="Pardy F."/>
            <person name="Fuh T."/>
            <person name="Niatou-Singa F.S."/>
            <person name="Gouil Q."/>
            <person name="Baker L."/>
            <person name="Ritchie M.E."/>
            <person name="Jex A.R."/>
            <person name="Gazzola D."/>
            <person name="Li H."/>
            <person name="Toshio Fujiwara R."/>
            <person name="Zhan B."/>
            <person name="Aroian R.V."/>
            <person name="Pafco B."/>
            <person name="Schwarz E.M."/>
        </authorList>
    </citation>
    <scope>NUCLEOTIDE SEQUENCE [LARGE SCALE GENOMIC DNA]</scope>
    <source>
        <strain evidence="1 2">Aroian</strain>
        <tissue evidence="1">Whole animal</tissue>
    </source>
</reference>
<accession>A0ABR1E684</accession>